<organism evidence="2">
    <name type="scientific">Gymnodinialimonas phycosphaerae</name>
    <dbReference type="NCBI Taxonomy" id="2841589"/>
    <lineage>
        <taxon>Bacteria</taxon>
        <taxon>Pseudomonadati</taxon>
        <taxon>Pseudomonadota</taxon>
        <taxon>Alphaproteobacteria</taxon>
        <taxon>Rhodobacterales</taxon>
        <taxon>Paracoccaceae</taxon>
        <taxon>Gymnodinialimonas</taxon>
    </lineage>
</organism>
<dbReference type="Proteomes" id="UP000693972">
    <property type="component" value="Unassembled WGS sequence"/>
</dbReference>
<dbReference type="InterPro" id="IPR024038">
    <property type="entry name" value="MYXO-CTERM"/>
</dbReference>
<protein>
    <submittedName>
        <fullName evidence="2">VPLPA-CTERM sorting domain-containing protein</fullName>
    </submittedName>
</protein>
<gene>
    <name evidence="1" type="ORF">KUL25_06505</name>
    <name evidence="2" type="ORF">KUL25_06510</name>
</gene>
<reference evidence="2 3" key="1">
    <citation type="submission" date="2021-07" db="EMBL/GenBank/DDBJ databases">
        <title>Karlodiniumbacter phycospheric gen. nov., sp. nov., a phycosphere bacterium isolated from karlodinium veneficum.</title>
        <authorList>
            <person name="Peng Y."/>
            <person name="Jiang L."/>
            <person name="Lee J."/>
        </authorList>
    </citation>
    <scope>NUCLEOTIDE SEQUENCE</scope>
    <source>
        <strain evidence="2 3">N5</strain>
    </source>
</reference>
<dbReference type="RefSeq" id="WP_257892206.1">
    <property type="nucleotide sequence ID" value="NZ_JAIMBW010000001.1"/>
</dbReference>
<dbReference type="NCBIfam" id="TIGR03370">
    <property type="entry name" value="VPLPA-CTERM"/>
    <property type="match status" value="1"/>
</dbReference>
<dbReference type="EMBL" id="CP078073">
    <property type="protein sequence ID" value="QXL89158.1"/>
    <property type="molecule type" value="Genomic_DNA"/>
</dbReference>
<dbReference type="AlphaFoldDB" id="A0A975TXB4"/>
<dbReference type="EMBL" id="JAIMBW010000001">
    <property type="protein sequence ID" value="MBY4892410.1"/>
    <property type="molecule type" value="Genomic_DNA"/>
</dbReference>
<dbReference type="NCBIfam" id="TIGR03901">
    <property type="entry name" value="MYXO-CTERM"/>
    <property type="match status" value="1"/>
</dbReference>
<sequence>MASATVLDMLGTAEFTDGQTSILSEFTNNANGDADPFNRFFGTDLNSQPTSFGDISFTHSFAAGDYTNAFLELSIFDHDSFDPGQDTIDIFFDGIAQDTSIWEGISTRQASIHIRSMAVDAALLTDGFLEVRIFANVSGFGTSTLPGNGIGVDYSSLSADPATAPIPLPAGGWLLLAGLGVMAARRRKG</sequence>
<evidence type="ECO:0000313" key="3">
    <source>
        <dbReference type="Proteomes" id="UP000693972"/>
    </source>
</evidence>
<evidence type="ECO:0000313" key="1">
    <source>
        <dbReference type="EMBL" id="MBY4892410.1"/>
    </source>
</evidence>
<evidence type="ECO:0000313" key="2">
    <source>
        <dbReference type="EMBL" id="QXL89158.1"/>
    </source>
</evidence>
<dbReference type="InterPro" id="IPR022472">
    <property type="entry name" value="VPLPA-CTERM"/>
</dbReference>
<accession>A0A975TXB4</accession>
<proteinExistence type="predicted"/>
<keyword evidence="3" id="KW-1185">Reference proteome</keyword>
<name>A0A975TXB4_9RHOB</name>